<organism evidence="2 3">
    <name type="scientific">Mycobacterium tuberculosis</name>
    <dbReference type="NCBI Taxonomy" id="1773"/>
    <lineage>
        <taxon>Bacteria</taxon>
        <taxon>Bacillati</taxon>
        <taxon>Actinomycetota</taxon>
        <taxon>Actinomycetes</taxon>
        <taxon>Mycobacteriales</taxon>
        <taxon>Mycobacteriaceae</taxon>
        <taxon>Mycobacterium</taxon>
        <taxon>Mycobacterium tuberculosis complex</taxon>
    </lineage>
</organism>
<feature type="region of interest" description="Disordered" evidence="1">
    <location>
        <begin position="34"/>
        <end position="69"/>
    </location>
</feature>
<protein>
    <submittedName>
        <fullName evidence="2">Uncharacterized protein</fullName>
    </submittedName>
</protein>
<accession>A0A916LFL0</accession>
<evidence type="ECO:0000256" key="1">
    <source>
        <dbReference type="SAM" id="MobiDB-lite"/>
    </source>
</evidence>
<sequence length="69" mass="6970">MVRGSRCRRSSHRASGTVAGAVRSRCQLAANPGCNGKSATSFSATQRSSALSRLGTVSSNSPASATTVV</sequence>
<dbReference type="EMBL" id="CSBK01002763">
    <property type="protein sequence ID" value="CPA19914.1"/>
    <property type="molecule type" value="Genomic_DNA"/>
</dbReference>
<name>A0A916LFL0_MYCTX</name>
<dbReference type="Proteomes" id="UP000039021">
    <property type="component" value="Unassembled WGS sequence"/>
</dbReference>
<comment type="caution">
    <text evidence="2">The sequence shown here is derived from an EMBL/GenBank/DDBJ whole genome shotgun (WGS) entry which is preliminary data.</text>
</comment>
<feature type="compositionally biased region" description="Polar residues" evidence="1">
    <location>
        <begin position="37"/>
        <end position="69"/>
    </location>
</feature>
<evidence type="ECO:0000313" key="2">
    <source>
        <dbReference type="EMBL" id="CPA19914.1"/>
    </source>
</evidence>
<evidence type="ECO:0000313" key="3">
    <source>
        <dbReference type="Proteomes" id="UP000039021"/>
    </source>
</evidence>
<dbReference type="AlphaFoldDB" id="A0A916LFL0"/>
<gene>
    <name evidence="2" type="ORF">ERS007739_04425</name>
</gene>
<reference evidence="3" key="1">
    <citation type="submission" date="2015-03" db="EMBL/GenBank/DDBJ databases">
        <authorList>
            <consortium name="Pathogen Informatics"/>
        </authorList>
    </citation>
    <scope>NUCLEOTIDE SEQUENCE [LARGE SCALE GENOMIC DNA]</scope>
    <source>
        <strain evidence="3">N09902308</strain>
    </source>
</reference>
<proteinExistence type="predicted"/>